<name>A0AA88Y6A8_PINIB</name>
<dbReference type="AlphaFoldDB" id="A0AA88Y6A8"/>
<evidence type="ECO:0000313" key="1">
    <source>
        <dbReference type="EMBL" id="KAK3093719.1"/>
    </source>
</evidence>
<proteinExistence type="predicted"/>
<dbReference type="EMBL" id="VSWD01000009">
    <property type="protein sequence ID" value="KAK3093719.1"/>
    <property type="molecule type" value="Genomic_DNA"/>
</dbReference>
<dbReference type="Proteomes" id="UP001186944">
    <property type="component" value="Unassembled WGS sequence"/>
</dbReference>
<organism evidence="1 2">
    <name type="scientific">Pinctada imbricata</name>
    <name type="common">Atlantic pearl-oyster</name>
    <name type="synonym">Pinctada martensii</name>
    <dbReference type="NCBI Taxonomy" id="66713"/>
    <lineage>
        <taxon>Eukaryota</taxon>
        <taxon>Metazoa</taxon>
        <taxon>Spiralia</taxon>
        <taxon>Lophotrochozoa</taxon>
        <taxon>Mollusca</taxon>
        <taxon>Bivalvia</taxon>
        <taxon>Autobranchia</taxon>
        <taxon>Pteriomorphia</taxon>
        <taxon>Pterioida</taxon>
        <taxon>Pterioidea</taxon>
        <taxon>Pteriidae</taxon>
        <taxon>Pinctada</taxon>
    </lineage>
</organism>
<evidence type="ECO:0000313" key="2">
    <source>
        <dbReference type="Proteomes" id="UP001186944"/>
    </source>
</evidence>
<gene>
    <name evidence="1" type="ORF">FSP39_019226</name>
</gene>
<keyword evidence="2" id="KW-1185">Reference proteome</keyword>
<comment type="caution">
    <text evidence="1">The sequence shown here is derived from an EMBL/GenBank/DDBJ whole genome shotgun (WGS) entry which is preliminary data.</text>
</comment>
<feature type="non-terminal residue" evidence="1">
    <location>
        <position position="1"/>
    </location>
</feature>
<accession>A0AA88Y6A8</accession>
<protein>
    <submittedName>
        <fullName evidence="1">Uncharacterized protein</fullName>
    </submittedName>
</protein>
<sequence length="200" mass="23342">GNPKVWHGSVDVIIRREIVIENLKGDDDDEMNSHSLTRNGQLVAQTIVFSFLQKKRHPEWNNFLIPCIGIGDEDLLIMFYDSEHDILLESSLVPLYSKLNKKKYSVEAIVVTWLAVNYNFLCTGLTNEMHAYKADFFAQAKSTLNVYENELTIQGVEPAYSEEIVLPSEWDYNEYLLEKNDKIDELNRKRRYKTYKVEKN</sequence>
<reference evidence="1" key="1">
    <citation type="submission" date="2019-08" db="EMBL/GenBank/DDBJ databases">
        <title>The improved chromosome-level genome for the pearl oyster Pinctada fucata martensii using PacBio sequencing and Hi-C.</title>
        <authorList>
            <person name="Zheng Z."/>
        </authorList>
    </citation>
    <scope>NUCLEOTIDE SEQUENCE</scope>
    <source>
        <strain evidence="1">ZZ-2019</strain>
        <tissue evidence="1">Adductor muscle</tissue>
    </source>
</reference>